<evidence type="ECO:0000313" key="3">
    <source>
        <dbReference type="EMBL" id="CAB4147378.1"/>
    </source>
</evidence>
<proteinExistence type="predicted"/>
<sequence>MAEDIIKSEDIIAPNVFQPTIDQAKELQLWLTKLEQGFKSIAQTTAGGISKNDPTSIDDLKKQQELNEKLAKTLEGLTDVQKQNLIIQEKIKQLTTERNNKIKQEVILSTQLKGSLASLKAELNLITNAWNKASASERGNENVTGSLAQKKRILTEQIKKLEFATGSYSRNVGNYTKSFVTLAKGLGGITGIVGALGNALGINTEALQNASAIAHEFVAFSKNVKQAKELETVATIKNTTALGLQTVATESQIVAEEELAVVTKASTGWIGAVAIAVGVVIVALSSWAFGQTEVKESTEDTNKELEAQKNLLEDISTFGRKKFTAQEVFEAFKTGADISTISLTEMRDTINAINKESEDFTKSLADNEDGQIALLDKLSESELLAIDSGESWIDVANRHRDALIKTASLIETQIDLIEGETKSTKEKNKEKEKEIDLELQELELNYKLIKQGEDENKLWKSSHTERAGVINDTKMLTTEYDRLNKTRAQFTGDHSGGSLASSPTDLEDEQKKNLKRIEDAKKMEETIFKAYADRIIKQREINAQELSAIEKGIDAQMQLAVNGQKNTLDFMLRQRAEALEKQKALEKKANRQKEAQQIAELFLEFMKVYAGKDGGFGASAKALAQTVIAKGIASAISGTYHDGTDDTGNGGNMDNKGGMLAVLHPHEGVVTRSANEKYKGVVNALNTGTLDEYFRMNYNLSDRSKSQVVNDAQNIMLSNKIDQLIGVVKNKTEWQISENLFGELIKVKKQNGIVQHTTVKSSPIIKRNIN</sequence>
<feature type="coiled-coil region" evidence="1">
    <location>
        <begin position="414"/>
        <end position="445"/>
    </location>
</feature>
<dbReference type="EMBL" id="LR796478">
    <property type="protein sequence ID" value="CAB4147378.1"/>
    <property type="molecule type" value="Genomic_DNA"/>
</dbReference>
<organism evidence="3">
    <name type="scientific">uncultured Caudovirales phage</name>
    <dbReference type="NCBI Taxonomy" id="2100421"/>
    <lineage>
        <taxon>Viruses</taxon>
        <taxon>Duplodnaviria</taxon>
        <taxon>Heunggongvirae</taxon>
        <taxon>Uroviricota</taxon>
        <taxon>Caudoviricetes</taxon>
        <taxon>Peduoviridae</taxon>
        <taxon>Maltschvirus</taxon>
        <taxon>Maltschvirus maltsch</taxon>
    </lineage>
</organism>
<accession>A0A6J5MLC3</accession>
<evidence type="ECO:0000256" key="1">
    <source>
        <dbReference type="SAM" id="Coils"/>
    </source>
</evidence>
<feature type="region of interest" description="Disordered" evidence="2">
    <location>
        <begin position="489"/>
        <end position="511"/>
    </location>
</feature>
<protein>
    <submittedName>
        <fullName evidence="3">Uncharacterized protein</fullName>
    </submittedName>
</protein>
<reference evidence="3" key="1">
    <citation type="submission" date="2020-04" db="EMBL/GenBank/DDBJ databases">
        <authorList>
            <person name="Chiriac C."/>
            <person name="Salcher M."/>
            <person name="Ghai R."/>
            <person name="Kavagutti S V."/>
        </authorList>
    </citation>
    <scope>NUCLEOTIDE SEQUENCE</scope>
</reference>
<name>A0A6J5MLC3_9CAUD</name>
<evidence type="ECO:0000256" key="2">
    <source>
        <dbReference type="SAM" id="MobiDB-lite"/>
    </source>
</evidence>
<keyword evidence="1" id="KW-0175">Coiled coil</keyword>
<gene>
    <name evidence="3" type="ORF">UFOVP518_25</name>
</gene>
<feature type="coiled-coil region" evidence="1">
    <location>
        <begin position="60"/>
        <end position="97"/>
    </location>
</feature>
<feature type="coiled-coil region" evidence="1">
    <location>
        <begin position="568"/>
        <end position="596"/>
    </location>
</feature>